<reference evidence="2" key="1">
    <citation type="submission" date="2016-10" db="EMBL/GenBank/DDBJ databases">
        <authorList>
            <person name="Varghese N."/>
            <person name="Submissions S."/>
        </authorList>
    </citation>
    <scope>NUCLEOTIDE SEQUENCE [LARGE SCALE GENOMIC DNA]</scope>
    <source>
        <strain evidence="2">ATCC 25963</strain>
    </source>
</reference>
<sequence length="124" mass="13553">MNIGTWSMRLRPRPTTIELRLQARGQELLRAILPRPSHPRALVALLEGLALWQGDALRVAVCVDGSCDSSGLTGLGLFGATLDDPGSPLVHAYELAPLRLVLRLRRPRPPSTVQWDLDLTGGEK</sequence>
<dbReference type="EMBL" id="FOMX01000163">
    <property type="protein sequence ID" value="SFF51042.1"/>
    <property type="molecule type" value="Genomic_DNA"/>
</dbReference>
<evidence type="ECO:0000313" key="2">
    <source>
        <dbReference type="Proteomes" id="UP000199400"/>
    </source>
</evidence>
<dbReference type="Proteomes" id="UP000199400">
    <property type="component" value="Unassembled WGS sequence"/>
</dbReference>
<name>A0A1I2J8B1_9BACT</name>
<gene>
    <name evidence="1" type="ORF">SAMN02745121_09238</name>
</gene>
<dbReference type="AlphaFoldDB" id="A0A1I2J8B1"/>
<keyword evidence="2" id="KW-1185">Reference proteome</keyword>
<dbReference type="RefSeq" id="WP_096327535.1">
    <property type="nucleotide sequence ID" value="NZ_FOMX01000163.1"/>
</dbReference>
<accession>A0A1I2J8B1</accession>
<protein>
    <submittedName>
        <fullName evidence="1">Uncharacterized protein</fullName>
    </submittedName>
</protein>
<organism evidence="1 2">
    <name type="scientific">Nannocystis exedens</name>
    <dbReference type="NCBI Taxonomy" id="54"/>
    <lineage>
        <taxon>Bacteria</taxon>
        <taxon>Pseudomonadati</taxon>
        <taxon>Myxococcota</taxon>
        <taxon>Polyangia</taxon>
        <taxon>Nannocystales</taxon>
        <taxon>Nannocystaceae</taxon>
        <taxon>Nannocystis</taxon>
    </lineage>
</organism>
<evidence type="ECO:0000313" key="1">
    <source>
        <dbReference type="EMBL" id="SFF51042.1"/>
    </source>
</evidence>
<proteinExistence type="predicted"/>